<organism evidence="11 12">
    <name type="scientific">Lymnaea stagnalis</name>
    <name type="common">Great pond snail</name>
    <name type="synonym">Helix stagnalis</name>
    <dbReference type="NCBI Taxonomy" id="6523"/>
    <lineage>
        <taxon>Eukaryota</taxon>
        <taxon>Metazoa</taxon>
        <taxon>Spiralia</taxon>
        <taxon>Lophotrochozoa</taxon>
        <taxon>Mollusca</taxon>
        <taxon>Gastropoda</taxon>
        <taxon>Heterobranchia</taxon>
        <taxon>Euthyneura</taxon>
        <taxon>Panpulmonata</taxon>
        <taxon>Hygrophila</taxon>
        <taxon>Lymnaeoidea</taxon>
        <taxon>Lymnaeidae</taxon>
        <taxon>Lymnaea</taxon>
    </lineage>
</organism>
<dbReference type="GO" id="GO:0016020">
    <property type="term" value="C:membrane"/>
    <property type="evidence" value="ECO:0007669"/>
    <property type="project" value="UniProtKB-SubCell"/>
</dbReference>
<comment type="subcellular location">
    <subcellularLocation>
        <location evidence="1">Membrane</location>
        <topology evidence="1">Multi-pass membrane protein</topology>
    </subcellularLocation>
</comment>
<evidence type="ECO:0000256" key="2">
    <source>
        <dbReference type="ARBA" id="ARBA00022692"/>
    </source>
</evidence>
<gene>
    <name evidence="11" type="ORF">GSLYS_00011731001</name>
</gene>
<sequence>MTAKTAATKPPAGQAGDASEDGDFVALRESRENRVPETLEISPAFLTQILESSKDVRPPSATKRPQSAGGRRKPKAGETNIWSQLTDAVISGPTAFKEAINNIQSNNKLSSKDFLDPRNNQNILHFSVEEKNQEIVNLVLERADEDLILHKFEVDVSNIIGKKNVLHQVVEQNNLSLLKTLLAKISNQQKRIALLNQETPVEIKGQRPRTFPCLHLAAYYGFTEIVMFIIEQGVDVNHVNAKNDTSLLWASRWGHQATVRALLKIGALTSVENDKGSTALYWAVRYGHTETVDILAREGKANVSQTRKLGFVAPIVLASALGFDDIVSILLDCGADPNFAIRGGERPIHHAGREGFSKIIEILVDKGAKIDAADERGDTALLLTAKYGRAKALQTLLQLGANVNHKNLMEEDVWTFAVSNDNDLILKLLVIHQRKKELETIIENHVDSKPKSTPSGINSLLNLAASVGNIDRMKLLFEMKIDANATDEDGNNFLYHAAINNQADVIKEFHKMVNIDSANRSGNTALHEACAKGHHEAVMELIQCKAMVNIRNSQGETALHIAAFSKLIQPLTVSKLINYVIKSHPWEVLNITDNEGNNPLHIAAKHARPDVLWEFRFVRFKDEDVDGNIALHESVRPGEPEVLEMMLDIFDAMKRDCDINHQNKKLQTCLHLAAKEGFLDSVKRLMLFGADISLADHKGNQVLHMLTSLTVTDPAHSSRYLVIIATILDRAPQWYSSIKKIKLNDTKDTESTVQIRRRAILNLICEMNNKEELTVLDLACKMGACDVIKYLITMEDVMAFKVEKFIRYDITSITPRTNGTLGGMCARGSVSPRPSCLEWLLAIGDDIPQNAAKILDIQPFSDIESAYSSVALWAYAIIMAVHITYMILFSWSGLTLLYNSRAKPGERDIDAPTLVTYIIVPLEPAFFVFYNTYTMVKLCCMGELSIRSKLSQGGPMALLNTFMSVIVGLVYSIFVIIWIITYAIDYNYMDYFLAIALCIGWMFTIAFTRGFRVINYFWRLIQIMIIRDVFRFLFIYLFVLLAFAFAFHALFQVSTTLSDLYPNPIYTIFLMFNMLIGMEYIFENDVVDDGFIAVSRSALFMKILYVIYMILATIVLLNLLIAMMNDSYQEILRKQRQAWRIESVQLGVDVEKSMPITFPMFSKVKVIKGFICPADQANGTTRWYIEVAKTKQSLDDASNTEDGEKEALEELKSKMAANDARMAEQIQALKVNVDDIHAMVRNLEHALTTKDRKV</sequence>
<dbReference type="Pfam" id="PF12796">
    <property type="entry name" value="Ank_2"/>
    <property type="match status" value="3"/>
</dbReference>
<keyword evidence="2 9" id="KW-0812">Transmembrane</keyword>
<dbReference type="SMART" id="SM00248">
    <property type="entry name" value="ANK"/>
    <property type="match status" value="16"/>
</dbReference>
<feature type="repeat" description="ANK" evidence="7">
    <location>
        <begin position="665"/>
        <end position="697"/>
    </location>
</feature>
<evidence type="ECO:0000313" key="11">
    <source>
        <dbReference type="EMBL" id="CAL1537838.1"/>
    </source>
</evidence>
<evidence type="ECO:0000259" key="10">
    <source>
        <dbReference type="Pfam" id="PF00520"/>
    </source>
</evidence>
<dbReference type="InterPro" id="IPR005821">
    <property type="entry name" value="Ion_trans_dom"/>
</dbReference>
<keyword evidence="3" id="KW-0677">Repeat</keyword>
<feature type="transmembrane region" description="Helical" evidence="9">
    <location>
        <begin position="1029"/>
        <end position="1051"/>
    </location>
</feature>
<evidence type="ECO:0000256" key="4">
    <source>
        <dbReference type="ARBA" id="ARBA00022989"/>
    </source>
</evidence>
<feature type="repeat" description="ANK" evidence="7">
    <location>
        <begin position="343"/>
        <end position="375"/>
    </location>
</feature>
<dbReference type="AlphaFoldDB" id="A0AAV2I0P8"/>
<keyword evidence="5 7" id="KW-0040">ANK repeat</keyword>
<evidence type="ECO:0000256" key="3">
    <source>
        <dbReference type="ARBA" id="ARBA00022737"/>
    </source>
</evidence>
<comment type="caution">
    <text evidence="11">The sequence shown here is derived from an EMBL/GenBank/DDBJ whole genome shotgun (WGS) entry which is preliminary data.</text>
</comment>
<feature type="compositionally biased region" description="Low complexity" evidence="8">
    <location>
        <begin position="1"/>
        <end position="12"/>
    </location>
</feature>
<dbReference type="Pfam" id="PF00520">
    <property type="entry name" value="Ion_trans"/>
    <property type="match status" value="1"/>
</dbReference>
<feature type="repeat" description="ANK" evidence="7">
    <location>
        <begin position="521"/>
        <end position="553"/>
    </location>
</feature>
<feature type="region of interest" description="Disordered" evidence="8">
    <location>
        <begin position="1"/>
        <end position="78"/>
    </location>
</feature>
<keyword evidence="6 9" id="KW-0472">Membrane</keyword>
<feature type="repeat" description="ANK" evidence="7">
    <location>
        <begin position="376"/>
        <end position="408"/>
    </location>
</feature>
<evidence type="ECO:0000256" key="5">
    <source>
        <dbReference type="ARBA" id="ARBA00023043"/>
    </source>
</evidence>
<feature type="transmembrane region" description="Helical" evidence="9">
    <location>
        <begin position="872"/>
        <end position="898"/>
    </location>
</feature>
<dbReference type="PROSITE" id="PS50297">
    <property type="entry name" value="ANK_REP_REGION"/>
    <property type="match status" value="6"/>
</dbReference>
<dbReference type="PANTHER" id="PTHR24123:SF33">
    <property type="entry name" value="PROTEIN HOS4"/>
    <property type="match status" value="1"/>
</dbReference>
<dbReference type="GO" id="GO:0005216">
    <property type="term" value="F:monoatomic ion channel activity"/>
    <property type="evidence" value="ECO:0007669"/>
    <property type="project" value="InterPro"/>
</dbReference>
<feature type="repeat" description="ANK" evidence="7">
    <location>
        <begin position="214"/>
        <end position="241"/>
    </location>
</feature>
<evidence type="ECO:0000256" key="7">
    <source>
        <dbReference type="PROSITE-ProRule" id="PRU00023"/>
    </source>
</evidence>
<dbReference type="Proteomes" id="UP001497497">
    <property type="component" value="Unassembled WGS sequence"/>
</dbReference>
<feature type="repeat" description="ANK" evidence="7">
    <location>
        <begin position="275"/>
        <end position="299"/>
    </location>
</feature>
<dbReference type="InterPro" id="IPR036770">
    <property type="entry name" value="Ankyrin_rpt-contain_sf"/>
</dbReference>
<evidence type="ECO:0000256" key="8">
    <source>
        <dbReference type="SAM" id="MobiDB-lite"/>
    </source>
</evidence>
<feature type="compositionally biased region" description="Basic and acidic residues" evidence="8">
    <location>
        <begin position="26"/>
        <end position="37"/>
    </location>
</feature>
<keyword evidence="4 9" id="KW-1133">Transmembrane helix</keyword>
<evidence type="ECO:0000256" key="1">
    <source>
        <dbReference type="ARBA" id="ARBA00004141"/>
    </source>
</evidence>
<name>A0AAV2I0P8_LYMST</name>
<feature type="domain" description="Ion transport" evidence="10">
    <location>
        <begin position="886"/>
        <end position="1135"/>
    </location>
</feature>
<dbReference type="Gene3D" id="1.10.287.70">
    <property type="match status" value="1"/>
</dbReference>
<dbReference type="InterPro" id="IPR051165">
    <property type="entry name" value="Multifunctional_ANK_Repeat"/>
</dbReference>
<dbReference type="SUPFAM" id="SSF48403">
    <property type="entry name" value="Ankyrin repeat"/>
    <property type="match status" value="2"/>
</dbReference>
<dbReference type="PROSITE" id="PS50088">
    <property type="entry name" value="ANK_REPEAT"/>
    <property type="match status" value="6"/>
</dbReference>
<dbReference type="EMBL" id="CAXITT010000277">
    <property type="protein sequence ID" value="CAL1537838.1"/>
    <property type="molecule type" value="Genomic_DNA"/>
</dbReference>
<protein>
    <recommendedName>
        <fullName evidence="10">Ion transport domain-containing protein</fullName>
    </recommendedName>
</protein>
<evidence type="ECO:0000256" key="9">
    <source>
        <dbReference type="SAM" id="Phobius"/>
    </source>
</evidence>
<dbReference type="Gene3D" id="1.25.40.20">
    <property type="entry name" value="Ankyrin repeat-containing domain"/>
    <property type="match status" value="4"/>
</dbReference>
<keyword evidence="12" id="KW-1185">Reference proteome</keyword>
<accession>A0AAV2I0P8</accession>
<feature type="transmembrane region" description="Helical" evidence="9">
    <location>
        <begin position="1103"/>
        <end position="1124"/>
    </location>
</feature>
<evidence type="ECO:0000256" key="6">
    <source>
        <dbReference type="ARBA" id="ARBA00023136"/>
    </source>
</evidence>
<dbReference type="PANTHER" id="PTHR24123">
    <property type="entry name" value="ANKYRIN REPEAT-CONTAINING"/>
    <property type="match status" value="1"/>
</dbReference>
<reference evidence="11 12" key="1">
    <citation type="submission" date="2024-04" db="EMBL/GenBank/DDBJ databases">
        <authorList>
            <consortium name="Genoscope - CEA"/>
            <person name="William W."/>
        </authorList>
    </citation>
    <scope>NUCLEOTIDE SEQUENCE [LARGE SCALE GENOMIC DNA]</scope>
</reference>
<dbReference type="InterPro" id="IPR002110">
    <property type="entry name" value="Ankyrin_rpt"/>
</dbReference>
<feature type="transmembrane region" description="Helical" evidence="9">
    <location>
        <begin position="988"/>
        <end position="1008"/>
    </location>
</feature>
<feature type="transmembrane region" description="Helical" evidence="9">
    <location>
        <begin position="1063"/>
        <end position="1082"/>
    </location>
</feature>
<proteinExistence type="predicted"/>
<feature type="transmembrane region" description="Helical" evidence="9">
    <location>
        <begin position="957"/>
        <end position="982"/>
    </location>
</feature>
<dbReference type="Pfam" id="PF00023">
    <property type="entry name" value="Ank"/>
    <property type="match status" value="1"/>
</dbReference>
<evidence type="ECO:0000313" key="12">
    <source>
        <dbReference type="Proteomes" id="UP001497497"/>
    </source>
</evidence>